<protein>
    <submittedName>
        <fullName evidence="1">Uncharacterized protein</fullName>
    </submittedName>
</protein>
<evidence type="ECO:0000313" key="2">
    <source>
        <dbReference type="Proteomes" id="UP001223720"/>
    </source>
</evidence>
<keyword evidence="1" id="KW-0614">Plasmid</keyword>
<dbReference type="AlphaFoldDB" id="A0AAX3WQF1"/>
<name>A0AAX3WQF1_METEX</name>
<sequence>MVEKSRSFKKINQSALYKFNQNYFRRLNDIYIDTSAVVEYLNLAANSKDQTLLKRVPGNIQVPSDGGQASVRRTPKQITEIFRIAAETGQWEKSLTFAISLTEDLVASYIKLILRAKPLLIMTSLKGNDASVNVSLAEIIKSGTEKVVEDRVQQRVTGAIYASPEEYGKYLGALLQFEFPMPALGPYVETKARRDLIIHAGGFVNNIYLEKAKGYTQRAKTGDKISVDRIYFEESVRVMKRLANAIYKQAVKQYGDDVEIHNIIETKGI</sequence>
<dbReference type="EMBL" id="CP073634">
    <property type="protein sequence ID" value="WHQ72905.1"/>
    <property type="molecule type" value="Genomic_DNA"/>
</dbReference>
<accession>A0AAX3WQF1</accession>
<dbReference type="RefSeq" id="WP_283536399.1">
    <property type="nucleotide sequence ID" value="NZ_CP073634.1"/>
</dbReference>
<proteinExistence type="predicted"/>
<gene>
    <name evidence="1" type="ORF">KEC54_28590</name>
</gene>
<evidence type="ECO:0000313" key="1">
    <source>
        <dbReference type="EMBL" id="WHQ72905.1"/>
    </source>
</evidence>
<reference evidence="1" key="1">
    <citation type="journal article" date="2022" name="Biotechnol. Bioprocess Eng.">
        <title>Pan-genome Analysis Reveals Comparative Genomic Features of Central Metabolic Pathways in Methylorubrum extorquens.</title>
        <authorList>
            <person name="Lee G.M."/>
            <person name="Scott-Nevros Z.K."/>
            <person name="Lee S.-M."/>
            <person name="Kim D."/>
        </authorList>
    </citation>
    <scope>NUCLEOTIDE SEQUENCE</scope>
    <source>
        <strain evidence="1">ATCC 55366</strain>
        <plasmid evidence="1">pME152</plasmid>
    </source>
</reference>
<organism evidence="1 2">
    <name type="scientific">Methylorubrum extorquens</name>
    <name type="common">Methylobacterium dichloromethanicum</name>
    <name type="synonym">Methylobacterium extorquens</name>
    <dbReference type="NCBI Taxonomy" id="408"/>
    <lineage>
        <taxon>Bacteria</taxon>
        <taxon>Pseudomonadati</taxon>
        <taxon>Pseudomonadota</taxon>
        <taxon>Alphaproteobacteria</taxon>
        <taxon>Hyphomicrobiales</taxon>
        <taxon>Methylobacteriaceae</taxon>
        <taxon>Methylorubrum</taxon>
    </lineage>
</organism>
<geneLocation type="plasmid" evidence="1 2">
    <name>pME152</name>
</geneLocation>
<dbReference type="Proteomes" id="UP001223720">
    <property type="component" value="Plasmid pME152"/>
</dbReference>